<dbReference type="Pfam" id="PF05598">
    <property type="entry name" value="DUF772"/>
    <property type="match status" value="1"/>
</dbReference>
<dbReference type="Proteomes" id="UP000571554">
    <property type="component" value="Unassembled WGS sequence"/>
</dbReference>
<gene>
    <name evidence="2" type="ORF">F4827_007117</name>
</gene>
<evidence type="ECO:0000259" key="1">
    <source>
        <dbReference type="Pfam" id="PF05598"/>
    </source>
</evidence>
<proteinExistence type="predicted"/>
<sequence>MGPKTPVTEGDFFRQPLREQINLKHPLVRLAELINWDRLGMAMSESFVSRKGRPATSPRLIAGLLYLQHAFDLSDEEVVWQWVENPYWVRRETGKA</sequence>
<accession>A0A7W9WV92</accession>
<dbReference type="EMBL" id="JACHBW010000054">
    <property type="protein sequence ID" value="MBB6107235.1"/>
    <property type="molecule type" value="Genomic_DNA"/>
</dbReference>
<keyword evidence="3" id="KW-1185">Reference proteome</keyword>
<comment type="caution">
    <text evidence="2">The sequence shown here is derived from an EMBL/GenBank/DDBJ whole genome shotgun (WGS) entry which is preliminary data.</text>
</comment>
<reference evidence="2 3" key="1">
    <citation type="submission" date="2020-08" db="EMBL/GenBank/DDBJ databases">
        <title>Above-ground endophytic microbial communities from plants in different locations in the United States.</title>
        <authorList>
            <person name="Frank C."/>
        </authorList>
    </citation>
    <scope>NUCLEOTIDE SEQUENCE [LARGE SCALE GENOMIC DNA]</scope>
    <source>
        <strain evidence="2 3">WP4_2_2</strain>
    </source>
</reference>
<dbReference type="AlphaFoldDB" id="A0A7W9WV92"/>
<protein>
    <submittedName>
        <fullName evidence="2">IS5 family transposase</fullName>
    </submittedName>
</protein>
<evidence type="ECO:0000313" key="3">
    <source>
        <dbReference type="Proteomes" id="UP000571554"/>
    </source>
</evidence>
<dbReference type="PANTHER" id="PTHR33803:SF3">
    <property type="entry name" value="BLL1974 PROTEIN"/>
    <property type="match status" value="1"/>
</dbReference>
<feature type="domain" description="Transposase InsH N-terminal" evidence="1">
    <location>
        <begin position="17"/>
        <end position="89"/>
    </location>
</feature>
<evidence type="ECO:0000313" key="2">
    <source>
        <dbReference type="EMBL" id="MBB6107235.1"/>
    </source>
</evidence>
<name>A0A7W9WV92_9BURK</name>
<dbReference type="PANTHER" id="PTHR33803">
    <property type="entry name" value="IS1478 TRANSPOSASE"/>
    <property type="match status" value="1"/>
</dbReference>
<dbReference type="InterPro" id="IPR008490">
    <property type="entry name" value="Transposase_InsH_N"/>
</dbReference>
<organism evidence="2 3">
    <name type="scientific">Paraburkholderia bannensis</name>
    <dbReference type="NCBI Taxonomy" id="765414"/>
    <lineage>
        <taxon>Bacteria</taxon>
        <taxon>Pseudomonadati</taxon>
        <taxon>Pseudomonadota</taxon>
        <taxon>Betaproteobacteria</taxon>
        <taxon>Burkholderiales</taxon>
        <taxon>Burkholderiaceae</taxon>
        <taxon>Paraburkholderia</taxon>
    </lineage>
</organism>